<dbReference type="InterPro" id="IPR036691">
    <property type="entry name" value="Endo/exonu/phosph_ase_sf"/>
</dbReference>
<feature type="region of interest" description="Disordered" evidence="1">
    <location>
        <begin position="144"/>
        <end position="194"/>
    </location>
</feature>
<evidence type="ECO:0000313" key="3">
    <source>
        <dbReference type="Proteomes" id="UP000626109"/>
    </source>
</evidence>
<sequence length="194" mass="20453">MESLLRTTSQATGTSQVSSPGILLCGDLNSTAELPGGAHSVLVADGSWVDLWKGNGSFLGSATHPSCIYSCCPRRCLVPYVGLRIDHILALRRNNNTNSNNGLAGKVKCCSIKVLSDDPEDINASDHCALCAAIYIADDDNNDKNNSSTNSNNNYNHNSNSNNDNNNDADVCDSGSGSEDGRSSEASDDGCDMM</sequence>
<protein>
    <recommendedName>
        <fullName evidence="4">Endonuclease/exonuclease/phosphatase domain-containing protein</fullName>
    </recommendedName>
</protein>
<dbReference type="AlphaFoldDB" id="A0A813M337"/>
<feature type="non-terminal residue" evidence="2">
    <location>
        <position position="194"/>
    </location>
</feature>
<proteinExistence type="predicted"/>
<dbReference type="EMBL" id="CAJNNW010037122">
    <property type="protein sequence ID" value="CAE8739567.1"/>
    <property type="molecule type" value="Genomic_DNA"/>
</dbReference>
<feature type="compositionally biased region" description="Low complexity" evidence="1">
    <location>
        <begin position="144"/>
        <end position="177"/>
    </location>
</feature>
<dbReference type="Proteomes" id="UP000626109">
    <property type="component" value="Unassembled WGS sequence"/>
</dbReference>
<evidence type="ECO:0000256" key="1">
    <source>
        <dbReference type="SAM" id="MobiDB-lite"/>
    </source>
</evidence>
<accession>A0A813M337</accession>
<evidence type="ECO:0000313" key="2">
    <source>
        <dbReference type="EMBL" id="CAE8739567.1"/>
    </source>
</evidence>
<name>A0A813M337_POLGL</name>
<comment type="caution">
    <text evidence="2">The sequence shown here is derived from an EMBL/GenBank/DDBJ whole genome shotgun (WGS) entry which is preliminary data.</text>
</comment>
<evidence type="ECO:0008006" key="4">
    <source>
        <dbReference type="Google" id="ProtNLM"/>
    </source>
</evidence>
<dbReference type="Gene3D" id="3.60.10.10">
    <property type="entry name" value="Endonuclease/exonuclease/phosphatase"/>
    <property type="match status" value="1"/>
</dbReference>
<dbReference type="SUPFAM" id="SSF56219">
    <property type="entry name" value="DNase I-like"/>
    <property type="match status" value="1"/>
</dbReference>
<gene>
    <name evidence="2" type="ORF">PGLA2088_LOCUS49670</name>
</gene>
<reference evidence="2" key="1">
    <citation type="submission" date="2021-02" db="EMBL/GenBank/DDBJ databases">
        <authorList>
            <person name="Dougan E. K."/>
            <person name="Rhodes N."/>
            <person name="Thang M."/>
            <person name="Chan C."/>
        </authorList>
    </citation>
    <scope>NUCLEOTIDE SEQUENCE</scope>
</reference>
<organism evidence="2 3">
    <name type="scientific">Polarella glacialis</name>
    <name type="common">Dinoflagellate</name>
    <dbReference type="NCBI Taxonomy" id="89957"/>
    <lineage>
        <taxon>Eukaryota</taxon>
        <taxon>Sar</taxon>
        <taxon>Alveolata</taxon>
        <taxon>Dinophyceae</taxon>
        <taxon>Suessiales</taxon>
        <taxon>Suessiaceae</taxon>
        <taxon>Polarella</taxon>
    </lineage>
</organism>